<accession>E6QC88</accession>
<organism evidence="1">
    <name type="scientific">mine drainage metagenome</name>
    <dbReference type="NCBI Taxonomy" id="410659"/>
    <lineage>
        <taxon>unclassified sequences</taxon>
        <taxon>metagenomes</taxon>
        <taxon>ecological metagenomes</taxon>
    </lineage>
</organism>
<sequence length="107" mass="11992">MSRQYTAVICLRLLPEDYSALKAKAEAYRKPVSAFARNAICGIPMVCHLDEDAVEMLLRVGGLFLKMGKDKEIWTSAERQEFLLASKRVLGIAQRIENMLPDDAGFS</sequence>
<dbReference type="AlphaFoldDB" id="E6QC88"/>
<dbReference type="Pfam" id="PF21983">
    <property type="entry name" value="NikA-like"/>
    <property type="match status" value="1"/>
</dbReference>
<dbReference type="InterPro" id="IPR053842">
    <property type="entry name" value="NikA-like"/>
</dbReference>
<name>E6QC88_9ZZZZ</name>
<comment type="caution">
    <text evidence="1">The sequence shown here is derived from an EMBL/GenBank/DDBJ whole genome shotgun (WGS) entry which is preliminary data.</text>
</comment>
<gene>
    <name evidence="1" type="ORF">CARN5_1684</name>
</gene>
<reference evidence="1" key="1">
    <citation type="submission" date="2009-10" db="EMBL/GenBank/DDBJ databases">
        <title>Diversity of trophic interactions inside an arsenic-rich microbial ecosystem.</title>
        <authorList>
            <person name="Bertin P.N."/>
            <person name="Heinrich-Salmeron A."/>
            <person name="Pelletier E."/>
            <person name="Goulhen-Chollet F."/>
            <person name="Arsene-Ploetze F."/>
            <person name="Gallien S."/>
            <person name="Calteau A."/>
            <person name="Vallenet D."/>
            <person name="Casiot C."/>
            <person name="Chane-Woon-Ming B."/>
            <person name="Giloteaux L."/>
            <person name="Barakat M."/>
            <person name="Bonnefoy V."/>
            <person name="Bruneel O."/>
            <person name="Chandler M."/>
            <person name="Cleiss J."/>
            <person name="Duran R."/>
            <person name="Elbaz-Poulichet F."/>
            <person name="Fonknechten N."/>
            <person name="Lauga B."/>
            <person name="Mornico D."/>
            <person name="Ortet P."/>
            <person name="Schaeffer C."/>
            <person name="Siguier P."/>
            <person name="Alexander Thil Smith A."/>
            <person name="Van Dorsselaer A."/>
            <person name="Weissenbach J."/>
            <person name="Medigue C."/>
            <person name="Le Paslier D."/>
        </authorList>
    </citation>
    <scope>NUCLEOTIDE SEQUENCE</scope>
</reference>
<dbReference type="EMBL" id="CABP01000085">
    <property type="protein sequence ID" value="CBI04814.1"/>
    <property type="molecule type" value="Genomic_DNA"/>
</dbReference>
<proteinExistence type="predicted"/>
<protein>
    <submittedName>
        <fullName evidence="1">Uncharacterized protein</fullName>
    </submittedName>
</protein>
<evidence type="ECO:0000313" key="1">
    <source>
        <dbReference type="EMBL" id="CBI04814.1"/>
    </source>
</evidence>